<feature type="compositionally biased region" description="Acidic residues" evidence="13">
    <location>
        <begin position="899"/>
        <end position="909"/>
    </location>
</feature>
<dbReference type="SMART" id="SM00382">
    <property type="entry name" value="AAA"/>
    <property type="match status" value="1"/>
</dbReference>
<feature type="region of interest" description="Disordered" evidence="13">
    <location>
        <begin position="34"/>
        <end position="64"/>
    </location>
</feature>
<dbReference type="InterPro" id="IPR041562">
    <property type="entry name" value="MCM_lid"/>
</dbReference>
<evidence type="ECO:0000259" key="15">
    <source>
        <dbReference type="PROSITE" id="PS50051"/>
    </source>
</evidence>
<comment type="subcellular location">
    <subcellularLocation>
        <location evidence="1">Nucleus</location>
    </subcellularLocation>
</comment>
<dbReference type="InterPro" id="IPR001208">
    <property type="entry name" value="MCM_dom"/>
</dbReference>
<dbReference type="SUPFAM" id="SSF102462">
    <property type="entry name" value="Peptidyl-tRNA hydrolase II"/>
    <property type="match status" value="1"/>
</dbReference>
<feature type="region of interest" description="Disordered" evidence="13">
    <location>
        <begin position="884"/>
        <end position="955"/>
    </location>
</feature>
<keyword evidence="9" id="KW-0539">Nucleus</keyword>
<dbReference type="Pfam" id="PF01981">
    <property type="entry name" value="PTH2"/>
    <property type="match status" value="1"/>
</dbReference>
<dbReference type="InterPro" id="IPR031327">
    <property type="entry name" value="MCM"/>
</dbReference>
<dbReference type="GO" id="GO:0005524">
    <property type="term" value="F:ATP binding"/>
    <property type="evidence" value="ECO:0007669"/>
    <property type="project" value="UniProtKB-KW"/>
</dbReference>
<dbReference type="GO" id="GO:1902975">
    <property type="term" value="P:mitotic DNA replication initiation"/>
    <property type="evidence" value="ECO:0007669"/>
    <property type="project" value="TreeGrafter"/>
</dbReference>
<dbReference type="SUPFAM" id="SSF50249">
    <property type="entry name" value="Nucleic acid-binding proteins"/>
    <property type="match status" value="1"/>
</dbReference>
<comment type="similarity">
    <text evidence="10">Belongs to the PTH2 family.</text>
</comment>
<evidence type="ECO:0000313" key="17">
    <source>
        <dbReference type="Proteomes" id="UP000383932"/>
    </source>
</evidence>
<organism evidence="16 17">
    <name type="scientific">Ceratobasidium theobromae</name>
    <dbReference type="NCBI Taxonomy" id="1582974"/>
    <lineage>
        <taxon>Eukaryota</taxon>
        <taxon>Fungi</taxon>
        <taxon>Dikarya</taxon>
        <taxon>Basidiomycota</taxon>
        <taxon>Agaricomycotina</taxon>
        <taxon>Agaricomycetes</taxon>
        <taxon>Cantharellales</taxon>
        <taxon>Ceratobasidiaceae</taxon>
        <taxon>Ceratobasidium</taxon>
    </lineage>
</organism>
<evidence type="ECO:0000256" key="6">
    <source>
        <dbReference type="ARBA" id="ARBA00022806"/>
    </source>
</evidence>
<dbReference type="Gene3D" id="3.40.1490.10">
    <property type="entry name" value="Bit1"/>
    <property type="match status" value="1"/>
</dbReference>
<dbReference type="Gene3D" id="3.40.50.300">
    <property type="entry name" value="P-loop containing nucleotide triphosphate hydrolases"/>
    <property type="match status" value="1"/>
</dbReference>
<dbReference type="CDD" id="cd02430">
    <property type="entry name" value="PTH2"/>
    <property type="match status" value="1"/>
</dbReference>
<dbReference type="FunFam" id="3.40.1490.10:FF:000001">
    <property type="entry name" value="Peptidyl-tRNA hydrolase 2"/>
    <property type="match status" value="1"/>
</dbReference>
<dbReference type="Pfam" id="PF14551">
    <property type="entry name" value="MCM_N"/>
    <property type="match status" value="1"/>
</dbReference>
<feature type="compositionally biased region" description="Polar residues" evidence="13">
    <location>
        <begin position="34"/>
        <end position="43"/>
    </location>
</feature>
<keyword evidence="7 12" id="KW-0067">ATP-binding</keyword>
<dbReference type="PROSITE" id="PS50051">
    <property type="entry name" value="MCM_2"/>
    <property type="match status" value="1"/>
</dbReference>
<dbReference type="GO" id="GO:0006279">
    <property type="term" value="P:premeiotic DNA replication"/>
    <property type="evidence" value="ECO:0007669"/>
    <property type="project" value="UniProtKB-ARBA"/>
</dbReference>
<keyword evidence="14" id="KW-0812">Transmembrane</keyword>
<feature type="compositionally biased region" description="Polar residues" evidence="13">
    <location>
        <begin position="946"/>
        <end position="955"/>
    </location>
</feature>
<comment type="similarity">
    <text evidence="2 12">Belongs to the MCM family.</text>
</comment>
<dbReference type="InterPro" id="IPR056575">
    <property type="entry name" value="WH_MCM3_C"/>
</dbReference>
<evidence type="ECO:0000256" key="7">
    <source>
        <dbReference type="ARBA" id="ARBA00022840"/>
    </source>
</evidence>
<reference evidence="16 17" key="1">
    <citation type="journal article" date="2019" name="Fungal Biol. Biotechnol.">
        <title>Draft genome sequence of fastidious pathogen Ceratobasidium theobromae, which causes vascular-streak dieback in Theobroma cacao.</title>
        <authorList>
            <person name="Ali S.S."/>
            <person name="Asman A."/>
            <person name="Shao J."/>
            <person name="Firmansyah A.P."/>
            <person name="Susilo A.W."/>
            <person name="Rosmana A."/>
            <person name="McMahon P."/>
            <person name="Junaid M."/>
            <person name="Guest D."/>
            <person name="Kheng T.Y."/>
            <person name="Meinhardt L.W."/>
            <person name="Bailey B.A."/>
        </authorList>
    </citation>
    <scope>NUCLEOTIDE SEQUENCE [LARGE SCALE GENOMIC DNA]</scope>
    <source>
        <strain evidence="16 17">CT2</strain>
    </source>
</reference>
<dbReference type="InterPro" id="IPR027417">
    <property type="entry name" value="P-loop_NTPase"/>
</dbReference>
<dbReference type="InterPro" id="IPR012340">
    <property type="entry name" value="NA-bd_OB-fold"/>
</dbReference>
<evidence type="ECO:0000256" key="12">
    <source>
        <dbReference type="RuleBase" id="RU004070"/>
    </source>
</evidence>
<evidence type="ECO:0000256" key="2">
    <source>
        <dbReference type="ARBA" id="ARBA00008010"/>
    </source>
</evidence>
<evidence type="ECO:0000256" key="5">
    <source>
        <dbReference type="ARBA" id="ARBA00022801"/>
    </source>
</evidence>
<comment type="caution">
    <text evidence="16">The sequence shown here is derived from an EMBL/GenBank/DDBJ whole genome shotgun (WGS) entry which is preliminary data.</text>
</comment>
<dbReference type="InterPro" id="IPR018525">
    <property type="entry name" value="MCM_CS"/>
</dbReference>
<keyword evidence="5" id="KW-0378">Hydrolase</keyword>
<dbReference type="GO" id="GO:0003697">
    <property type="term" value="F:single-stranded DNA binding"/>
    <property type="evidence" value="ECO:0007669"/>
    <property type="project" value="TreeGrafter"/>
</dbReference>
<dbReference type="InterPro" id="IPR033762">
    <property type="entry name" value="MCM_OB"/>
</dbReference>
<dbReference type="InterPro" id="IPR008046">
    <property type="entry name" value="Mcm3"/>
</dbReference>
<dbReference type="GO" id="GO:0006271">
    <property type="term" value="P:DNA strand elongation involved in DNA replication"/>
    <property type="evidence" value="ECO:0007669"/>
    <property type="project" value="TreeGrafter"/>
</dbReference>
<dbReference type="PRINTS" id="PR01657">
    <property type="entry name" value="MCMFAMILY"/>
</dbReference>
<dbReference type="SMART" id="SM00350">
    <property type="entry name" value="MCM"/>
    <property type="match status" value="1"/>
</dbReference>
<dbReference type="PANTHER" id="PTHR11630">
    <property type="entry name" value="DNA REPLICATION LICENSING FACTOR MCM FAMILY MEMBER"/>
    <property type="match status" value="1"/>
</dbReference>
<keyword evidence="14" id="KW-0472">Membrane</keyword>
<keyword evidence="4 12" id="KW-0547">Nucleotide-binding</keyword>
<proteinExistence type="inferred from homology"/>
<evidence type="ECO:0000256" key="8">
    <source>
        <dbReference type="ARBA" id="ARBA00023125"/>
    </source>
</evidence>
<dbReference type="Pfam" id="PF17855">
    <property type="entry name" value="MCM_lid"/>
    <property type="match status" value="1"/>
</dbReference>
<sequence length="1031" mass="111775">MSSHSQVGLAVAIALVSATIGYWAGVGSTLKYTNVTPVQSPAPSNKGGKSDNEDSDDEGDADGNLGEVKAGFMEECKLVLVVRTDLGMTKGKIAAQCGHATLACYKALSTANPALLQHWERSGQAKIALKCDSEEELALLQAMAQSLNLCARSIRDAGRTQIAAGSQTVLGIGPARASNAPHSLLDQPQLQYPSLVLAAFNMAEIAEPNLLDDVMRDRARVLQEFLEDTSRPDSTDYIAEIDNMLRQEETRLIVNIDDLRDYNPEHAIGLLKQPHEYIPAFDAALLERVKIQYDTEKHDIAGKEYHVGFRGSFGDHHVNPRTLRASHIGKMVSLEGIVTRCSLVRPKMMRSVHYCEKTTTFYKCDYRDSTSLSGQAPTSTITPLADPDGNPLQMEVGYSVFRDHQRISIQEMPERAPPGQLPRSVDVIMDDDLVDKCKPGDRITLVGVYRAIGGGGGSGGFRTLILANNIVLLSTKSGGGIAQTRLTDTDIRNINKLAQKRNIVNLLSTSLAPSIYGQEYIKRAILLLLLGGAEKNLSNGTHIRGDINILMVGDPSTAKSQLLRFVLSTASLAIATTGRGSSGVGLTAAVTTDKETGERRLEAGAMVLADRGVVCIDEFDKMSDVDRVAIHEVMEQQTVTIAKAGIHTSLNARCSVIAAANPIYGQYDVHKDPHKNIALPDSLLSRFDLLFVVTDDVEENRDRKIADHVLRMHRYIPPGHEEGTPVNENLAQSLSVEAAATANASGTTTEPFEKYDPLIHGGAAATGASTRSTRAAAKKPEILSIPFVKKYIQYAKAKPQPALTKGAADWIVQVYASLRNDELEGNNKKTSPLTARTLETLIRLATAHAKARLSSKVEERDAMAAEEILKFALFKEVLKPERRKRRKLNTGAAGAGAQSDEEESDEEMEAPTQRMEMPQQQTNAAAAKDKGGADGVNDSQGDDLETNGTLDSQGSRGVAPERIVLFRGRLAQLFQTRFAEEEAIPIESVVEAVNEGLPVDQLFGRIEATEIADVMTAANDIMLSDGIIYKL</sequence>
<dbReference type="InterPro" id="IPR002833">
    <property type="entry name" value="PTH2"/>
</dbReference>
<evidence type="ECO:0000256" key="11">
    <source>
        <dbReference type="ARBA" id="ARBA00048707"/>
    </source>
</evidence>
<protein>
    <submittedName>
        <fullName evidence="16">DNA replication licensing factor mcm3</fullName>
    </submittedName>
</protein>
<keyword evidence="14" id="KW-1133">Transmembrane helix</keyword>
<keyword evidence="8 12" id="KW-0238">DNA-binding</keyword>
<evidence type="ECO:0000256" key="10">
    <source>
        <dbReference type="ARBA" id="ARBA00038050"/>
    </source>
</evidence>
<dbReference type="GO" id="GO:0004045">
    <property type="term" value="F:peptidyl-tRNA hydrolase activity"/>
    <property type="evidence" value="ECO:0007669"/>
    <property type="project" value="UniProtKB-EC"/>
</dbReference>
<gene>
    <name evidence="16" type="ORF">CTheo_2444</name>
</gene>
<dbReference type="OrthoDB" id="1882346at2759"/>
<dbReference type="Gene3D" id="3.30.1640.10">
    <property type="entry name" value="mini-chromosome maintenance (MCM) complex, chain A, domain 1"/>
    <property type="match status" value="1"/>
</dbReference>
<dbReference type="NCBIfam" id="TIGR00283">
    <property type="entry name" value="arch_pth2"/>
    <property type="match status" value="1"/>
</dbReference>
<dbReference type="EMBL" id="SSOP01000025">
    <property type="protein sequence ID" value="KAB5594107.1"/>
    <property type="molecule type" value="Genomic_DNA"/>
</dbReference>
<dbReference type="Pfam" id="PF17207">
    <property type="entry name" value="MCM_OB"/>
    <property type="match status" value="1"/>
</dbReference>
<dbReference type="GO" id="GO:0005656">
    <property type="term" value="C:nuclear pre-replicative complex"/>
    <property type="evidence" value="ECO:0007669"/>
    <property type="project" value="UniProtKB-ARBA"/>
</dbReference>
<dbReference type="Pfam" id="PF23191">
    <property type="entry name" value="WHD_MCM3_C"/>
    <property type="match status" value="1"/>
</dbReference>
<dbReference type="GO" id="GO:0017116">
    <property type="term" value="F:single-stranded DNA helicase activity"/>
    <property type="evidence" value="ECO:0007669"/>
    <property type="project" value="TreeGrafter"/>
</dbReference>
<evidence type="ECO:0000256" key="1">
    <source>
        <dbReference type="ARBA" id="ARBA00004123"/>
    </source>
</evidence>
<name>A0A5N5QSA3_9AGAM</name>
<dbReference type="GO" id="GO:0031261">
    <property type="term" value="C:DNA replication preinitiation complex"/>
    <property type="evidence" value="ECO:0007669"/>
    <property type="project" value="UniProtKB-ARBA"/>
</dbReference>
<dbReference type="InterPro" id="IPR003593">
    <property type="entry name" value="AAA+_ATPase"/>
</dbReference>
<dbReference type="Pfam" id="PF00493">
    <property type="entry name" value="MCM"/>
    <property type="match status" value="1"/>
</dbReference>
<comment type="catalytic activity">
    <reaction evidence="11">
        <text>an N-acyl-L-alpha-aminoacyl-tRNA + H2O = an N-acyl-L-amino acid + a tRNA + H(+)</text>
        <dbReference type="Rhea" id="RHEA:54448"/>
        <dbReference type="Rhea" id="RHEA-COMP:10123"/>
        <dbReference type="Rhea" id="RHEA-COMP:13883"/>
        <dbReference type="ChEBI" id="CHEBI:15377"/>
        <dbReference type="ChEBI" id="CHEBI:15378"/>
        <dbReference type="ChEBI" id="CHEBI:59874"/>
        <dbReference type="ChEBI" id="CHEBI:78442"/>
        <dbReference type="ChEBI" id="CHEBI:138191"/>
        <dbReference type="EC" id="3.1.1.29"/>
    </reaction>
</comment>
<dbReference type="InterPro" id="IPR023476">
    <property type="entry name" value="Pep_tRNA_hydro_II_dom_sf"/>
</dbReference>
<feature type="domain" description="MCM C-terminal AAA(+) ATPase" evidence="15">
    <location>
        <begin position="503"/>
        <end position="709"/>
    </location>
</feature>
<dbReference type="Gene3D" id="2.20.28.10">
    <property type="match status" value="1"/>
</dbReference>
<dbReference type="AlphaFoldDB" id="A0A5N5QSA3"/>
<evidence type="ECO:0000256" key="9">
    <source>
        <dbReference type="ARBA" id="ARBA00023242"/>
    </source>
</evidence>
<accession>A0A5N5QSA3</accession>
<dbReference type="GO" id="GO:0043596">
    <property type="term" value="C:nuclear replication fork"/>
    <property type="evidence" value="ECO:0007669"/>
    <property type="project" value="UniProtKB-ARBA"/>
</dbReference>
<keyword evidence="17" id="KW-1185">Reference proteome</keyword>
<dbReference type="GO" id="GO:0042555">
    <property type="term" value="C:MCM complex"/>
    <property type="evidence" value="ECO:0007669"/>
    <property type="project" value="InterPro"/>
</dbReference>
<evidence type="ECO:0000256" key="4">
    <source>
        <dbReference type="ARBA" id="ARBA00022741"/>
    </source>
</evidence>
<dbReference type="PRINTS" id="PR01659">
    <property type="entry name" value="MCMPROTEIN3"/>
</dbReference>
<feature type="transmembrane region" description="Helical" evidence="14">
    <location>
        <begin position="7"/>
        <end position="25"/>
    </location>
</feature>
<dbReference type="SUPFAM" id="SSF52540">
    <property type="entry name" value="P-loop containing nucleoside triphosphate hydrolases"/>
    <property type="match status" value="1"/>
</dbReference>
<dbReference type="PANTHER" id="PTHR11630:SF46">
    <property type="entry name" value="DNA REPLICATION LICENSING FACTOR MCM3-RELATED"/>
    <property type="match status" value="1"/>
</dbReference>
<keyword evidence="3" id="KW-0235">DNA replication</keyword>
<evidence type="ECO:0000313" key="16">
    <source>
        <dbReference type="EMBL" id="KAB5594107.1"/>
    </source>
</evidence>
<dbReference type="GO" id="GO:0000727">
    <property type="term" value="P:double-strand break repair via break-induced replication"/>
    <property type="evidence" value="ECO:0007669"/>
    <property type="project" value="TreeGrafter"/>
</dbReference>
<evidence type="ECO:0000256" key="14">
    <source>
        <dbReference type="SAM" id="Phobius"/>
    </source>
</evidence>
<dbReference type="Gene3D" id="2.40.50.140">
    <property type="entry name" value="Nucleic acid-binding proteins"/>
    <property type="match status" value="1"/>
</dbReference>
<keyword evidence="6" id="KW-0347">Helicase</keyword>
<evidence type="ECO:0000256" key="13">
    <source>
        <dbReference type="SAM" id="MobiDB-lite"/>
    </source>
</evidence>
<evidence type="ECO:0000256" key="3">
    <source>
        <dbReference type="ARBA" id="ARBA00022705"/>
    </source>
</evidence>
<dbReference type="Proteomes" id="UP000383932">
    <property type="component" value="Unassembled WGS sequence"/>
</dbReference>
<dbReference type="PROSITE" id="PS00847">
    <property type="entry name" value="MCM_1"/>
    <property type="match status" value="1"/>
</dbReference>
<dbReference type="InterPro" id="IPR027925">
    <property type="entry name" value="MCM_N"/>
</dbReference>